<accession>A0ABR7T455</accession>
<gene>
    <name evidence="1" type="ORF">H1S01_13730</name>
</gene>
<comment type="caution">
    <text evidence="1">The sequence shown here is derived from an EMBL/GenBank/DDBJ whole genome shotgun (WGS) entry which is preliminary data.</text>
</comment>
<sequence>MEEWALQAGEKPYRILTAVNEGSPENLKGMHFYSKVKENGLIDCLLIFDYGERKAVRQARDFPPDQFEHFLQGVESRCPLPTQIIDGEVEEERAVSMWESFIGVRADIAAS</sequence>
<dbReference type="EMBL" id="JACVHF010000015">
    <property type="protein sequence ID" value="MBC9785554.1"/>
    <property type="molecule type" value="Genomic_DNA"/>
</dbReference>
<organism evidence="1 2">
    <name type="scientific">Heliobacterium chlorum</name>
    <dbReference type="NCBI Taxonomy" id="2698"/>
    <lineage>
        <taxon>Bacteria</taxon>
        <taxon>Bacillati</taxon>
        <taxon>Bacillota</taxon>
        <taxon>Clostridia</taxon>
        <taxon>Eubacteriales</taxon>
        <taxon>Heliobacteriaceae</taxon>
        <taxon>Heliobacterium</taxon>
    </lineage>
</organism>
<dbReference type="RefSeq" id="WP_188041004.1">
    <property type="nucleotide sequence ID" value="NZ_JACVHF010000015.1"/>
</dbReference>
<keyword evidence="2" id="KW-1185">Reference proteome</keyword>
<evidence type="ECO:0000313" key="1">
    <source>
        <dbReference type="EMBL" id="MBC9785554.1"/>
    </source>
</evidence>
<evidence type="ECO:0000313" key="2">
    <source>
        <dbReference type="Proteomes" id="UP000617402"/>
    </source>
</evidence>
<name>A0ABR7T455_HELCL</name>
<proteinExistence type="predicted"/>
<dbReference type="Proteomes" id="UP000617402">
    <property type="component" value="Unassembled WGS sequence"/>
</dbReference>
<reference evidence="1 2" key="1">
    <citation type="submission" date="2020-07" db="EMBL/GenBank/DDBJ databases">
        <title>Draft whole-genome sequence of Heliobacterium chlorum DSM 3682, type strain.</title>
        <authorList>
            <person name="Kyndt J.A."/>
            <person name="Meyer T.E."/>
            <person name="Imhoff J.F."/>
        </authorList>
    </citation>
    <scope>NUCLEOTIDE SEQUENCE [LARGE SCALE GENOMIC DNA]</scope>
    <source>
        <strain evidence="1 2">DSM 3682</strain>
    </source>
</reference>
<protein>
    <submittedName>
        <fullName evidence="1">Uncharacterized protein</fullName>
    </submittedName>
</protein>